<feature type="non-terminal residue" evidence="2">
    <location>
        <position position="106"/>
    </location>
</feature>
<evidence type="ECO:0000313" key="2">
    <source>
        <dbReference type="EMBL" id="EAU76569.1"/>
    </source>
</evidence>
<feature type="compositionally biased region" description="Low complexity" evidence="1">
    <location>
        <begin position="60"/>
        <end position="76"/>
    </location>
</feature>
<dbReference type="AlphaFoldDB" id="A0NEP8"/>
<reference evidence="2" key="1">
    <citation type="journal article" date="2002" name="Science">
        <title>The genome sequence of the malaria mosquito Anopheles gambiae.</title>
        <authorList>
            <person name="Holt R.A."/>
            <person name="Subramanian G.M."/>
            <person name="Halpern A."/>
            <person name="Sutton G.G."/>
            <person name="Charlab R."/>
            <person name="Nusskern D.R."/>
            <person name="Wincker P."/>
            <person name="Clark A.G."/>
            <person name="Ribeiro J.M."/>
            <person name="Wides R."/>
            <person name="Salzberg S.L."/>
            <person name="Loftus B."/>
            <person name="Yandell M."/>
            <person name="Majoros W.H."/>
            <person name="Rusch D.B."/>
            <person name="Lai Z."/>
            <person name="Kraft C.L."/>
            <person name="Abril J.F."/>
            <person name="Anthouard V."/>
            <person name="Arensburger P."/>
            <person name="Atkinson P.W."/>
            <person name="Baden H."/>
            <person name="de Berardinis V."/>
            <person name="Baldwin D."/>
            <person name="Benes V."/>
            <person name="Biedler J."/>
            <person name="Blass C."/>
            <person name="Bolanos R."/>
            <person name="Boscus D."/>
            <person name="Barnstead M."/>
            <person name="Cai S."/>
            <person name="Center A."/>
            <person name="Chaturverdi K."/>
            <person name="Christophides G.K."/>
            <person name="Chrystal M.A."/>
            <person name="Clamp M."/>
            <person name="Cravchik A."/>
            <person name="Curwen V."/>
            <person name="Dana A."/>
            <person name="Delcher A."/>
            <person name="Dew I."/>
            <person name="Evans C.A."/>
            <person name="Flanigan M."/>
            <person name="Grundschober-Freimoser A."/>
            <person name="Friedli L."/>
            <person name="Gu Z."/>
            <person name="Guan P."/>
            <person name="Guigo R."/>
            <person name="Hillenmeyer M.E."/>
            <person name="Hladun S.L."/>
            <person name="Hogan J.R."/>
            <person name="Hong Y.S."/>
            <person name="Hoover J."/>
            <person name="Jaillon O."/>
            <person name="Ke Z."/>
            <person name="Kodira C."/>
            <person name="Kokoza E."/>
            <person name="Koutsos A."/>
            <person name="Letunic I."/>
            <person name="Levitsky A."/>
            <person name="Liang Y."/>
            <person name="Lin J.J."/>
            <person name="Lobo N.F."/>
            <person name="Lopez J.R."/>
            <person name="Malek J.A."/>
            <person name="McIntosh T.C."/>
            <person name="Meister S."/>
            <person name="Miller J."/>
            <person name="Mobarry C."/>
            <person name="Mongin E."/>
            <person name="Murphy S.D."/>
            <person name="O'Brochta D.A."/>
            <person name="Pfannkoch C."/>
            <person name="Qi R."/>
            <person name="Regier M.A."/>
            <person name="Remington K."/>
            <person name="Shao H."/>
            <person name="Sharakhova M.V."/>
            <person name="Sitter C.D."/>
            <person name="Shetty J."/>
            <person name="Smith T.J."/>
            <person name="Strong R."/>
            <person name="Sun J."/>
            <person name="Thomasova D."/>
            <person name="Ton L.Q."/>
            <person name="Topalis P."/>
            <person name="Tu Z."/>
            <person name="Unger M.F."/>
            <person name="Walenz B."/>
            <person name="Wang A."/>
            <person name="Wang J."/>
            <person name="Wang M."/>
            <person name="Wang X."/>
            <person name="Woodford K.J."/>
            <person name="Wortman J.R."/>
            <person name="Wu M."/>
            <person name="Yao A."/>
            <person name="Zdobnov E.M."/>
            <person name="Zhang H."/>
            <person name="Zhao Q."/>
            <person name="Zhao S."/>
            <person name="Zhu S.C."/>
            <person name="Zhimulev I."/>
            <person name="Coluzzi M."/>
            <person name="della Torre A."/>
            <person name="Roth C.W."/>
            <person name="Louis C."/>
            <person name="Kalush F."/>
            <person name="Mural R.J."/>
            <person name="Myers E.W."/>
            <person name="Adams M.D."/>
            <person name="Smith H.O."/>
            <person name="Broder S."/>
            <person name="Gardner M.J."/>
            <person name="Fraser C.M."/>
            <person name="Birney E."/>
            <person name="Bork P."/>
            <person name="Brey P.T."/>
            <person name="Venter J.C."/>
            <person name="Weissenbach J."/>
            <person name="Kafatos F.C."/>
            <person name="Collins F.H."/>
            <person name="Hoffman S.L."/>
        </authorList>
    </citation>
    <scope>NUCLEOTIDE SEQUENCE [LARGE SCALE GENOMIC DNA]</scope>
    <source>
        <strain evidence="2">PEST</strain>
    </source>
</reference>
<reference evidence="2" key="2">
    <citation type="submission" date="2002-03" db="EMBL/GenBank/DDBJ databases">
        <authorList>
            <consortium name="The Anopheles Genome Sequencing Consortium"/>
        </authorList>
    </citation>
    <scope>NUCLEOTIDE SEQUENCE</scope>
    <source>
        <strain evidence="2">PEST</strain>
    </source>
</reference>
<evidence type="ECO:0000256" key="1">
    <source>
        <dbReference type="SAM" id="MobiDB-lite"/>
    </source>
</evidence>
<proteinExistence type="predicted"/>
<reference evidence="2" key="5">
    <citation type="submission" date="2011-05" db="EMBL/GenBank/DDBJ databases">
        <authorList>
            <consortium name="VectorBase"/>
        </authorList>
    </citation>
    <scope>NUCLEOTIDE SEQUENCE</scope>
    <source>
        <strain evidence="2">PEST</strain>
    </source>
</reference>
<feature type="region of interest" description="Disordered" evidence="1">
    <location>
        <begin position="48"/>
        <end position="106"/>
    </location>
</feature>
<dbReference type="HOGENOM" id="CLU_2229722_0_0_1"/>
<reference evidence="2" key="3">
    <citation type="journal article" date="2004" name="Trends Parasitol.">
        <title>The Anopheles gambiae genome: an update.</title>
        <authorList>
            <person name="Mongin E."/>
            <person name="Louis C."/>
            <person name="Holt R.A."/>
            <person name="Birney E."/>
            <person name="Collins F.H."/>
        </authorList>
    </citation>
    <scope>NUCLEOTIDE SEQUENCE</scope>
    <source>
        <strain evidence="2">PEST</strain>
    </source>
</reference>
<reference evidence="2" key="4">
    <citation type="journal article" date="2007" name="Genome Biol.">
        <title>Update of the Anopheles gambiae PEST genome assembly.</title>
        <authorList>
            <person name="Sharakhova M.V."/>
            <person name="Hammond M.P."/>
            <person name="Lobo N.F."/>
            <person name="Krzywinski J."/>
            <person name="Unger M.F."/>
            <person name="Hillenmeyer M.E."/>
            <person name="Bruggner R.V."/>
            <person name="Birney E."/>
            <person name="Collins F.H."/>
        </authorList>
    </citation>
    <scope>NUCLEOTIDE SEQUENCE</scope>
    <source>
        <strain evidence="2">PEST</strain>
    </source>
</reference>
<comment type="caution">
    <text evidence="2">The sequence shown here is derived from an EMBL/GenBank/DDBJ whole genome shotgun (WGS) entry which is preliminary data.</text>
</comment>
<feature type="compositionally biased region" description="Basic and acidic residues" evidence="1">
    <location>
        <begin position="87"/>
        <end position="99"/>
    </location>
</feature>
<sequence length="106" mass="12269">MLDDDALPCDIVLSLASGVLFVLSSFHWPWGCLSEVIRGSVYGKSDRSRRHHRAVREQRPPWFRPTRSPSRTTRWLRVSRTRSKAAARNDRQQVFDPHEGFAPNLI</sequence>
<name>A0NEP8_ANOGA</name>
<gene>
    <name evidence="2" type="ORF">AgaP_AGAP006217</name>
</gene>
<dbReference type="EMBL" id="AAAB01008960">
    <property type="protein sequence ID" value="EAU76569.1"/>
    <property type="molecule type" value="Genomic_DNA"/>
</dbReference>
<protein>
    <submittedName>
        <fullName evidence="2">AGAP006217-PA</fullName>
    </submittedName>
</protein>
<dbReference type="PaxDb" id="7165-AGAP006217-PA"/>
<organism evidence="2">
    <name type="scientific">Anopheles gambiae</name>
    <name type="common">African malaria mosquito</name>
    <dbReference type="NCBI Taxonomy" id="7165"/>
    <lineage>
        <taxon>Eukaryota</taxon>
        <taxon>Metazoa</taxon>
        <taxon>Ecdysozoa</taxon>
        <taxon>Arthropoda</taxon>
        <taxon>Hexapoda</taxon>
        <taxon>Insecta</taxon>
        <taxon>Pterygota</taxon>
        <taxon>Neoptera</taxon>
        <taxon>Endopterygota</taxon>
        <taxon>Diptera</taxon>
        <taxon>Nematocera</taxon>
        <taxon>Culicoidea</taxon>
        <taxon>Culicidae</taxon>
        <taxon>Anophelinae</taxon>
        <taxon>Anopheles</taxon>
    </lineage>
</organism>
<accession>A0NEP8</accession>